<evidence type="ECO:0000256" key="4">
    <source>
        <dbReference type="ARBA" id="ARBA00012784"/>
    </source>
</evidence>
<dbReference type="Gene3D" id="3.20.20.140">
    <property type="entry name" value="Metal-dependent hydrolases"/>
    <property type="match status" value="1"/>
</dbReference>
<dbReference type="PANTHER" id="PTHR11409:SF39">
    <property type="entry name" value="ADENOSINE DEAMINASE 2"/>
    <property type="match status" value="1"/>
</dbReference>
<dbReference type="EMBL" id="MU864360">
    <property type="protein sequence ID" value="KAK4191174.1"/>
    <property type="molecule type" value="Genomic_DNA"/>
</dbReference>
<dbReference type="GO" id="GO:0006154">
    <property type="term" value="P:adenosine catabolic process"/>
    <property type="evidence" value="ECO:0007669"/>
    <property type="project" value="TreeGrafter"/>
</dbReference>
<evidence type="ECO:0000259" key="10">
    <source>
        <dbReference type="Pfam" id="PF00962"/>
    </source>
</evidence>
<accession>A0AAN6WZQ3</accession>
<comment type="cofactor">
    <cofactor evidence="1">
        <name>Zn(2+)</name>
        <dbReference type="ChEBI" id="CHEBI:29105"/>
    </cofactor>
</comment>
<evidence type="ECO:0000256" key="5">
    <source>
        <dbReference type="ARBA" id="ARBA00022525"/>
    </source>
</evidence>
<proteinExistence type="inferred from homology"/>
<keyword evidence="8" id="KW-0378">Hydrolase</keyword>
<evidence type="ECO:0000313" key="12">
    <source>
        <dbReference type="Proteomes" id="UP001302126"/>
    </source>
</evidence>
<comment type="catalytic activity">
    <reaction evidence="9">
        <text>adenosine + H2O + H(+) = inosine + NH4(+)</text>
        <dbReference type="Rhea" id="RHEA:24408"/>
        <dbReference type="ChEBI" id="CHEBI:15377"/>
        <dbReference type="ChEBI" id="CHEBI:15378"/>
        <dbReference type="ChEBI" id="CHEBI:16335"/>
        <dbReference type="ChEBI" id="CHEBI:17596"/>
        <dbReference type="ChEBI" id="CHEBI:28938"/>
        <dbReference type="EC" id="3.5.4.4"/>
    </reaction>
</comment>
<comment type="similarity">
    <text evidence="3">Belongs to the metallo-dependent hydrolases superfamily. Adenosine and AMP deaminases family. ADGF subfamily.</text>
</comment>
<organism evidence="11 12">
    <name type="scientific">Podospora australis</name>
    <dbReference type="NCBI Taxonomy" id="1536484"/>
    <lineage>
        <taxon>Eukaryota</taxon>
        <taxon>Fungi</taxon>
        <taxon>Dikarya</taxon>
        <taxon>Ascomycota</taxon>
        <taxon>Pezizomycotina</taxon>
        <taxon>Sordariomycetes</taxon>
        <taxon>Sordariomycetidae</taxon>
        <taxon>Sordariales</taxon>
        <taxon>Podosporaceae</taxon>
        <taxon>Podospora</taxon>
    </lineage>
</organism>
<name>A0AAN6WZQ3_9PEZI</name>
<dbReference type="Proteomes" id="UP001302126">
    <property type="component" value="Unassembled WGS sequence"/>
</dbReference>
<keyword evidence="6" id="KW-0479">Metal-binding</keyword>
<evidence type="ECO:0000256" key="1">
    <source>
        <dbReference type="ARBA" id="ARBA00001947"/>
    </source>
</evidence>
<keyword evidence="7" id="KW-0732">Signal</keyword>
<dbReference type="GO" id="GO:0046103">
    <property type="term" value="P:inosine biosynthetic process"/>
    <property type="evidence" value="ECO:0007669"/>
    <property type="project" value="TreeGrafter"/>
</dbReference>
<protein>
    <recommendedName>
        <fullName evidence="4">adenosine deaminase</fullName>
        <ecNumber evidence="4">3.5.4.4</ecNumber>
    </recommendedName>
</protein>
<evidence type="ECO:0000256" key="6">
    <source>
        <dbReference type="ARBA" id="ARBA00022723"/>
    </source>
</evidence>
<dbReference type="GO" id="GO:0005576">
    <property type="term" value="C:extracellular region"/>
    <property type="evidence" value="ECO:0007669"/>
    <property type="project" value="UniProtKB-SubCell"/>
</dbReference>
<dbReference type="AlphaFoldDB" id="A0AAN6WZQ3"/>
<dbReference type="InterPro" id="IPR001365">
    <property type="entry name" value="A_deaminase_dom"/>
</dbReference>
<dbReference type="InterPro" id="IPR006330">
    <property type="entry name" value="Ado/ade_deaminase"/>
</dbReference>
<comment type="subcellular location">
    <subcellularLocation>
        <location evidence="2">Secreted</location>
    </subcellularLocation>
</comment>
<reference evidence="11" key="1">
    <citation type="journal article" date="2023" name="Mol. Phylogenet. Evol.">
        <title>Genome-scale phylogeny and comparative genomics of the fungal order Sordariales.</title>
        <authorList>
            <person name="Hensen N."/>
            <person name="Bonometti L."/>
            <person name="Westerberg I."/>
            <person name="Brannstrom I.O."/>
            <person name="Guillou S."/>
            <person name="Cros-Aarteil S."/>
            <person name="Calhoun S."/>
            <person name="Haridas S."/>
            <person name="Kuo A."/>
            <person name="Mondo S."/>
            <person name="Pangilinan J."/>
            <person name="Riley R."/>
            <person name="LaButti K."/>
            <person name="Andreopoulos B."/>
            <person name="Lipzen A."/>
            <person name="Chen C."/>
            <person name="Yan M."/>
            <person name="Daum C."/>
            <person name="Ng V."/>
            <person name="Clum A."/>
            <person name="Steindorff A."/>
            <person name="Ohm R.A."/>
            <person name="Martin F."/>
            <person name="Silar P."/>
            <person name="Natvig D.O."/>
            <person name="Lalanne C."/>
            <person name="Gautier V."/>
            <person name="Ament-Velasquez S.L."/>
            <person name="Kruys A."/>
            <person name="Hutchinson M.I."/>
            <person name="Powell A.J."/>
            <person name="Barry K."/>
            <person name="Miller A.N."/>
            <person name="Grigoriev I.V."/>
            <person name="Debuchy R."/>
            <person name="Gladieux P."/>
            <person name="Hiltunen Thoren M."/>
            <person name="Johannesson H."/>
        </authorList>
    </citation>
    <scope>NUCLEOTIDE SEQUENCE</scope>
    <source>
        <strain evidence="11">PSN309</strain>
    </source>
</reference>
<evidence type="ECO:0000256" key="8">
    <source>
        <dbReference type="ARBA" id="ARBA00022801"/>
    </source>
</evidence>
<keyword evidence="12" id="KW-1185">Reference proteome</keyword>
<feature type="domain" description="Adenosine deaminase" evidence="10">
    <location>
        <begin position="397"/>
        <end position="522"/>
    </location>
</feature>
<dbReference type="Pfam" id="PF00962">
    <property type="entry name" value="A_deaminase"/>
    <property type="match status" value="1"/>
</dbReference>
<sequence length="566" mass="63675">MAKITNEEWAEIVAEELPQRDEPVIQKYLQSRNALMAEELKHRSATDDGRADYTFRQALSPIAREACDIVARIRDEEKKASKTITTPTPRGLTKSWKIMQRMPKGALLRAQCDAVVDIDDLVDIAFQTPGMHISSPDGHLATADARRNASVHIRFRTNQTSEETIWRTNYKPGTWILLTKAADDFPQGGRQGFHDWLKTRCGISQAQTDVPGKHPLGPTQSGMSPGIIRGMLHYEPIWRKFLQRFMSQLVQDGIFWAELRLILPLEFYRTKSESPEPDYSHVFGVIGEEVAKFKATDPGRPFWGLRIIWSTMRGQDSRLIIEDADNCIATKIAWPQLVAGYDLAGPEDRGRPLSDLLPELFWFRKQCALDSVQIPFFFGAGNGHNDATEDNLFDSLLLGTRRIGNAHSLLKHPRLVEAIKDKRILVESCFSPIYEDERSIATRHRHHPLPVLLAQGVPCALGYDDAVGPPLDGVTLGMTHIFWTALHAWDSLGLAGLGSLAENSVRWAAFEDQAADKWLQDIRAASTGARVKANRLKQWAIEWEKFCLWIVTEYGDSGDDALESSS</sequence>
<dbReference type="SUPFAM" id="SSF51556">
    <property type="entry name" value="Metallo-dependent hydrolases"/>
    <property type="match status" value="1"/>
</dbReference>
<evidence type="ECO:0000256" key="3">
    <source>
        <dbReference type="ARBA" id="ARBA00006083"/>
    </source>
</evidence>
<evidence type="ECO:0000256" key="2">
    <source>
        <dbReference type="ARBA" id="ARBA00004613"/>
    </source>
</evidence>
<dbReference type="PANTHER" id="PTHR11409">
    <property type="entry name" value="ADENOSINE DEAMINASE"/>
    <property type="match status" value="1"/>
</dbReference>
<evidence type="ECO:0000313" key="11">
    <source>
        <dbReference type="EMBL" id="KAK4191174.1"/>
    </source>
</evidence>
<reference evidence="11" key="2">
    <citation type="submission" date="2023-05" db="EMBL/GenBank/DDBJ databases">
        <authorList>
            <consortium name="Lawrence Berkeley National Laboratory"/>
            <person name="Steindorff A."/>
            <person name="Hensen N."/>
            <person name="Bonometti L."/>
            <person name="Westerberg I."/>
            <person name="Brannstrom I.O."/>
            <person name="Guillou S."/>
            <person name="Cros-Aarteil S."/>
            <person name="Calhoun S."/>
            <person name="Haridas S."/>
            <person name="Kuo A."/>
            <person name="Mondo S."/>
            <person name="Pangilinan J."/>
            <person name="Riley R."/>
            <person name="Labutti K."/>
            <person name="Andreopoulos B."/>
            <person name="Lipzen A."/>
            <person name="Chen C."/>
            <person name="Yanf M."/>
            <person name="Daum C."/>
            <person name="Ng V."/>
            <person name="Clum A."/>
            <person name="Ohm R."/>
            <person name="Martin F."/>
            <person name="Silar P."/>
            <person name="Natvig D."/>
            <person name="Lalanne C."/>
            <person name="Gautier V."/>
            <person name="Ament-Velasquez S.L."/>
            <person name="Kruys A."/>
            <person name="Hutchinson M.I."/>
            <person name="Powell A.J."/>
            <person name="Barry K."/>
            <person name="Miller A.N."/>
            <person name="Grigoriev I.V."/>
            <person name="Debuchy R."/>
            <person name="Gladieux P."/>
            <person name="Thoren M.H."/>
            <person name="Johannesson H."/>
        </authorList>
    </citation>
    <scope>NUCLEOTIDE SEQUENCE</scope>
    <source>
        <strain evidence="11">PSN309</strain>
    </source>
</reference>
<dbReference type="GO" id="GO:0046872">
    <property type="term" value="F:metal ion binding"/>
    <property type="evidence" value="ECO:0007669"/>
    <property type="project" value="UniProtKB-KW"/>
</dbReference>
<gene>
    <name evidence="11" type="ORF">QBC35DRAFT_376270</name>
</gene>
<comment type="caution">
    <text evidence="11">The sequence shown here is derived from an EMBL/GenBank/DDBJ whole genome shotgun (WGS) entry which is preliminary data.</text>
</comment>
<dbReference type="GO" id="GO:0004000">
    <property type="term" value="F:adenosine deaminase activity"/>
    <property type="evidence" value="ECO:0007669"/>
    <property type="project" value="TreeGrafter"/>
</dbReference>
<evidence type="ECO:0000256" key="7">
    <source>
        <dbReference type="ARBA" id="ARBA00022729"/>
    </source>
</evidence>
<dbReference type="EC" id="3.5.4.4" evidence="4"/>
<keyword evidence="5" id="KW-0964">Secreted</keyword>
<evidence type="ECO:0000256" key="9">
    <source>
        <dbReference type="ARBA" id="ARBA00047764"/>
    </source>
</evidence>
<dbReference type="FunFam" id="3.20.20.140:FF:000017">
    <property type="entry name" value="Adenosine deaminase 2"/>
    <property type="match status" value="1"/>
</dbReference>
<dbReference type="InterPro" id="IPR032466">
    <property type="entry name" value="Metal_Hydrolase"/>
</dbReference>